<dbReference type="SUPFAM" id="SSF53098">
    <property type="entry name" value="Ribonuclease H-like"/>
    <property type="match status" value="1"/>
</dbReference>
<dbReference type="InterPro" id="IPR012337">
    <property type="entry name" value="RNaseH-like_sf"/>
</dbReference>
<name>A0ABW5R8A7_9BACL</name>
<accession>A0ABW5R8A7</accession>
<feature type="domain" description="Integrase catalytic" evidence="2">
    <location>
        <begin position="112"/>
        <end position="149"/>
    </location>
</feature>
<dbReference type="InterPro" id="IPR050900">
    <property type="entry name" value="Transposase_IS3/IS150/IS904"/>
</dbReference>
<dbReference type="InterPro" id="IPR025948">
    <property type="entry name" value="HTH-like_dom"/>
</dbReference>
<dbReference type="PROSITE" id="PS50994">
    <property type="entry name" value="INTEGRASE"/>
    <property type="match status" value="1"/>
</dbReference>
<reference evidence="4" key="1">
    <citation type="journal article" date="2019" name="Int. J. Syst. Evol. Microbiol.">
        <title>The Global Catalogue of Microorganisms (GCM) 10K type strain sequencing project: providing services to taxonomists for standard genome sequencing and annotation.</title>
        <authorList>
            <consortium name="The Broad Institute Genomics Platform"/>
            <consortium name="The Broad Institute Genome Sequencing Center for Infectious Disease"/>
            <person name="Wu L."/>
            <person name="Ma J."/>
        </authorList>
    </citation>
    <scope>NUCLEOTIDE SEQUENCE [LARGE SCALE GENOMIC DNA]</scope>
    <source>
        <strain evidence="4">KCTC 33676</strain>
    </source>
</reference>
<dbReference type="Proteomes" id="UP001597497">
    <property type="component" value="Unassembled WGS sequence"/>
</dbReference>
<dbReference type="Pfam" id="PF13276">
    <property type="entry name" value="HTH_21"/>
    <property type="match status" value="1"/>
</dbReference>
<dbReference type="PANTHER" id="PTHR46889">
    <property type="entry name" value="TRANSPOSASE INSF FOR INSERTION SEQUENCE IS3B-RELATED"/>
    <property type="match status" value="1"/>
</dbReference>
<organism evidence="3 4">
    <name type="scientific">Marinicrinis sediminis</name>
    <dbReference type="NCBI Taxonomy" id="1652465"/>
    <lineage>
        <taxon>Bacteria</taxon>
        <taxon>Bacillati</taxon>
        <taxon>Bacillota</taxon>
        <taxon>Bacilli</taxon>
        <taxon>Bacillales</taxon>
        <taxon>Paenibacillaceae</taxon>
    </lineage>
</organism>
<evidence type="ECO:0000313" key="4">
    <source>
        <dbReference type="Proteomes" id="UP001597497"/>
    </source>
</evidence>
<evidence type="ECO:0000313" key="3">
    <source>
        <dbReference type="EMBL" id="MFD2670649.1"/>
    </source>
</evidence>
<protein>
    <submittedName>
        <fullName evidence="3">IS3 family transposase</fullName>
    </submittedName>
</protein>
<dbReference type="InterPro" id="IPR036397">
    <property type="entry name" value="RNaseH_sf"/>
</dbReference>
<dbReference type="RefSeq" id="WP_379928064.1">
    <property type="nucleotide sequence ID" value="NZ_JBHUMM010000005.1"/>
</dbReference>
<sequence>MVERGHARVHMKRQYKLLSINRTSLDRKPKKKQPSDVNIQLMHLIDEIYTRHLYFGYRRMTACLQERGFHVNVKRICRLMKIMGLEAIYPKPNLSKRLHAKYCRPYLLRGLTIDRPNQVWGVDITYLRMGKGFMYLFNIIDWYSRKVID</sequence>
<dbReference type="Pfam" id="PF00665">
    <property type="entry name" value="rve"/>
    <property type="match status" value="1"/>
</dbReference>
<dbReference type="EMBL" id="JBHUMM010000005">
    <property type="protein sequence ID" value="MFD2670649.1"/>
    <property type="molecule type" value="Genomic_DNA"/>
</dbReference>
<dbReference type="PANTHER" id="PTHR46889:SF4">
    <property type="entry name" value="TRANSPOSASE INSO FOR INSERTION SEQUENCE ELEMENT IS911B-RELATED"/>
    <property type="match status" value="1"/>
</dbReference>
<dbReference type="InterPro" id="IPR001584">
    <property type="entry name" value="Integrase_cat-core"/>
</dbReference>
<evidence type="ECO:0000256" key="1">
    <source>
        <dbReference type="ARBA" id="ARBA00002286"/>
    </source>
</evidence>
<comment type="function">
    <text evidence="1">Involved in the transposition of the insertion sequence.</text>
</comment>
<proteinExistence type="predicted"/>
<gene>
    <name evidence="3" type="ORF">ACFSUC_03375</name>
</gene>
<evidence type="ECO:0000259" key="2">
    <source>
        <dbReference type="PROSITE" id="PS50994"/>
    </source>
</evidence>
<dbReference type="Gene3D" id="3.30.420.10">
    <property type="entry name" value="Ribonuclease H-like superfamily/Ribonuclease H"/>
    <property type="match status" value="1"/>
</dbReference>
<keyword evidence="4" id="KW-1185">Reference proteome</keyword>
<comment type="caution">
    <text evidence="3">The sequence shown here is derived from an EMBL/GenBank/DDBJ whole genome shotgun (WGS) entry which is preliminary data.</text>
</comment>